<dbReference type="AlphaFoldDB" id="T1J0J9"/>
<dbReference type="PhylomeDB" id="T1J0J9"/>
<evidence type="ECO:0000256" key="2">
    <source>
        <dbReference type="ARBA" id="ARBA00009368"/>
    </source>
</evidence>
<dbReference type="PANTHER" id="PTHR12228">
    <property type="entry name" value="TRANSCRIPTION INITIATION FACTOR TFIID 55 KD SUBUNIT-RELATED"/>
    <property type="match status" value="1"/>
</dbReference>
<reference evidence="9" key="2">
    <citation type="submission" date="2015-02" db="UniProtKB">
        <authorList>
            <consortium name="EnsemblMetazoa"/>
        </authorList>
    </citation>
    <scope>IDENTIFICATION</scope>
</reference>
<keyword evidence="10" id="KW-1185">Reference proteome</keyword>
<proteinExistence type="inferred from homology"/>
<dbReference type="STRING" id="126957.T1J0J9"/>
<dbReference type="SMART" id="SM01370">
    <property type="entry name" value="TAFII55_N"/>
    <property type="match status" value="1"/>
</dbReference>
<dbReference type="GO" id="GO:0051123">
    <property type="term" value="P:RNA polymerase II preinitiation complex assembly"/>
    <property type="evidence" value="ECO:0007669"/>
    <property type="project" value="TreeGrafter"/>
</dbReference>
<dbReference type="GO" id="GO:0005669">
    <property type="term" value="C:transcription factor TFIID complex"/>
    <property type="evidence" value="ECO:0007669"/>
    <property type="project" value="InterPro"/>
</dbReference>
<keyword evidence="4" id="KW-0804">Transcription</keyword>
<keyword evidence="3" id="KW-0805">Transcription regulation</keyword>
<keyword evidence="5" id="KW-0539">Nucleus</keyword>
<dbReference type="EnsemblMetazoa" id="SMAR007050-RA">
    <property type="protein sequence ID" value="SMAR007050-PA"/>
    <property type="gene ID" value="SMAR007050"/>
</dbReference>
<organism evidence="9 10">
    <name type="scientific">Strigamia maritima</name>
    <name type="common">European centipede</name>
    <name type="synonym">Geophilus maritimus</name>
    <dbReference type="NCBI Taxonomy" id="126957"/>
    <lineage>
        <taxon>Eukaryota</taxon>
        <taxon>Metazoa</taxon>
        <taxon>Ecdysozoa</taxon>
        <taxon>Arthropoda</taxon>
        <taxon>Myriapoda</taxon>
        <taxon>Chilopoda</taxon>
        <taxon>Pleurostigmophora</taxon>
        <taxon>Geophilomorpha</taxon>
        <taxon>Linotaeniidae</taxon>
        <taxon>Strigamia</taxon>
    </lineage>
</organism>
<dbReference type="PANTHER" id="PTHR12228:SF0">
    <property type="entry name" value="TATA-BOX BINDING PROTEIN ASSOCIATED FACTOR 7"/>
    <property type="match status" value="1"/>
</dbReference>
<dbReference type="InterPro" id="IPR037817">
    <property type="entry name" value="TAF7"/>
</dbReference>
<feature type="compositionally biased region" description="Basic and acidic residues" evidence="7">
    <location>
        <begin position="122"/>
        <end position="135"/>
    </location>
</feature>
<dbReference type="Pfam" id="PF04658">
    <property type="entry name" value="TAFII55_N"/>
    <property type="match status" value="1"/>
</dbReference>
<dbReference type="EMBL" id="JH431735">
    <property type="status" value="NOT_ANNOTATED_CDS"/>
    <property type="molecule type" value="Genomic_DNA"/>
</dbReference>
<keyword evidence="6" id="KW-0175">Coiled coil</keyword>
<dbReference type="GO" id="GO:0016251">
    <property type="term" value="F:RNA polymerase II general transcription initiation factor activity"/>
    <property type="evidence" value="ECO:0007669"/>
    <property type="project" value="TreeGrafter"/>
</dbReference>
<reference evidence="10" key="1">
    <citation type="submission" date="2011-05" db="EMBL/GenBank/DDBJ databases">
        <authorList>
            <person name="Richards S.R."/>
            <person name="Qu J."/>
            <person name="Jiang H."/>
            <person name="Jhangiani S.N."/>
            <person name="Agravi P."/>
            <person name="Goodspeed R."/>
            <person name="Gross S."/>
            <person name="Mandapat C."/>
            <person name="Jackson L."/>
            <person name="Mathew T."/>
            <person name="Pu L."/>
            <person name="Thornton R."/>
            <person name="Saada N."/>
            <person name="Wilczek-Boney K.B."/>
            <person name="Lee S."/>
            <person name="Kovar C."/>
            <person name="Wu Y."/>
            <person name="Scherer S.E."/>
            <person name="Worley K.C."/>
            <person name="Muzny D.M."/>
            <person name="Gibbs R."/>
        </authorList>
    </citation>
    <scope>NUCLEOTIDE SEQUENCE</scope>
    <source>
        <strain evidence="10">Brora</strain>
    </source>
</reference>
<evidence type="ECO:0000256" key="3">
    <source>
        <dbReference type="ARBA" id="ARBA00023015"/>
    </source>
</evidence>
<feature type="region of interest" description="Disordered" evidence="7">
    <location>
        <begin position="114"/>
        <end position="138"/>
    </location>
</feature>
<evidence type="ECO:0000256" key="5">
    <source>
        <dbReference type="ARBA" id="ARBA00023242"/>
    </source>
</evidence>
<comment type="subcellular location">
    <subcellularLocation>
        <location evidence="1">Nucleus</location>
    </subcellularLocation>
</comment>
<feature type="domain" description="TAFII55 protein conserved region" evidence="8">
    <location>
        <begin position="23"/>
        <end position="180"/>
    </location>
</feature>
<dbReference type="InterPro" id="IPR006751">
    <property type="entry name" value="TAFII55_prot_cons_reg"/>
</dbReference>
<sequence>MSAMKDKDILTLNKLKDDIPVELESQFILRLPAEPAQELRRTLRSGVMNIKDRLTIQLENDMRHGIVRLDNWVFTAKLQDLPCVCESLKTIDKKTFYKTADVCQILWCKEEDDSQTTEEEESPKKKDEGKTEKNSFIHTAPLKNVRKRRFRKTLKKKYVDAPEIEKEVKRLFRVDNEAVSVRWDVITDEDDTNKKLLTGEGPSSAASPTASGFLLSNSQSLDVAEHDIFGEELSSSDDEHDVNIMDSGDDDSSRLSSGTALQEKREYMRQITKEILKRSNERVKDDFPSTSNQDHIITALKDAGLVKQPLGMQDQDALLEKRDEIQQQLHDVQARRQNQESDICSIENQALKVDFDLYLSILSI</sequence>
<feature type="coiled-coil region" evidence="6">
    <location>
        <begin position="315"/>
        <end position="342"/>
    </location>
</feature>
<evidence type="ECO:0000256" key="1">
    <source>
        <dbReference type="ARBA" id="ARBA00004123"/>
    </source>
</evidence>
<feature type="region of interest" description="Disordered" evidence="7">
    <location>
        <begin position="232"/>
        <end position="260"/>
    </location>
</feature>
<evidence type="ECO:0000313" key="10">
    <source>
        <dbReference type="Proteomes" id="UP000014500"/>
    </source>
</evidence>
<accession>T1J0J9</accession>
<dbReference type="CDD" id="cd08047">
    <property type="entry name" value="TAF7"/>
    <property type="match status" value="1"/>
</dbReference>
<dbReference type="OMA" id="QQFIMRL"/>
<evidence type="ECO:0000256" key="4">
    <source>
        <dbReference type="ARBA" id="ARBA00023163"/>
    </source>
</evidence>
<dbReference type="HOGENOM" id="CLU_037860_0_1_1"/>
<evidence type="ECO:0000256" key="6">
    <source>
        <dbReference type="SAM" id="Coils"/>
    </source>
</evidence>
<protein>
    <recommendedName>
        <fullName evidence="8">TAFII55 protein conserved region domain-containing protein</fullName>
    </recommendedName>
</protein>
<evidence type="ECO:0000256" key="7">
    <source>
        <dbReference type="SAM" id="MobiDB-lite"/>
    </source>
</evidence>
<evidence type="ECO:0000259" key="8">
    <source>
        <dbReference type="SMART" id="SM01370"/>
    </source>
</evidence>
<dbReference type="eggNOG" id="KOG4011">
    <property type="taxonomic scope" value="Eukaryota"/>
</dbReference>
<name>T1J0J9_STRMM</name>
<dbReference type="Proteomes" id="UP000014500">
    <property type="component" value="Unassembled WGS sequence"/>
</dbReference>
<comment type="similarity">
    <text evidence="2">Belongs to the TAF7 family.</text>
</comment>
<evidence type="ECO:0000313" key="9">
    <source>
        <dbReference type="EnsemblMetazoa" id="SMAR007050-PA"/>
    </source>
</evidence>